<name>A0AA39M7Q9_9BILA</name>
<dbReference type="InterPro" id="IPR032632">
    <property type="entry name" value="Peptidase_M16_M"/>
</dbReference>
<keyword evidence="4" id="KW-0378">Hydrolase</keyword>
<dbReference type="InterPro" id="IPR008962">
    <property type="entry name" value="PapD-like_sf"/>
</dbReference>
<evidence type="ECO:0000313" key="9">
    <source>
        <dbReference type="EMBL" id="KAK0423589.1"/>
    </source>
</evidence>
<proteinExistence type="inferred from homology"/>
<evidence type="ECO:0000256" key="4">
    <source>
        <dbReference type="ARBA" id="ARBA00022801"/>
    </source>
</evidence>
<dbReference type="PROSITE" id="PS00143">
    <property type="entry name" value="INSULINASE"/>
    <property type="match status" value="1"/>
</dbReference>
<dbReference type="AlphaFoldDB" id="A0AA39M7Q9"/>
<evidence type="ECO:0000256" key="5">
    <source>
        <dbReference type="ARBA" id="ARBA00022833"/>
    </source>
</evidence>
<evidence type="ECO:0000256" key="6">
    <source>
        <dbReference type="ARBA" id="ARBA00023049"/>
    </source>
</evidence>
<dbReference type="SUPFAM" id="SSF49354">
    <property type="entry name" value="PapD-like"/>
    <property type="match status" value="1"/>
</dbReference>
<evidence type="ECO:0000256" key="2">
    <source>
        <dbReference type="ARBA" id="ARBA00022670"/>
    </source>
</evidence>
<dbReference type="Pfam" id="PF00635">
    <property type="entry name" value="Motile_Sperm"/>
    <property type="match status" value="1"/>
</dbReference>
<dbReference type="GO" id="GO:0046872">
    <property type="term" value="F:metal ion binding"/>
    <property type="evidence" value="ECO:0007669"/>
    <property type="project" value="UniProtKB-KW"/>
</dbReference>
<dbReference type="Gene3D" id="3.30.830.10">
    <property type="entry name" value="Metalloenzyme, LuxS/M16 peptidase-like"/>
    <property type="match status" value="4"/>
</dbReference>
<comment type="caution">
    <text evidence="9">The sequence shown here is derived from an EMBL/GenBank/DDBJ whole genome shotgun (WGS) entry which is preliminary data.</text>
</comment>
<dbReference type="GO" id="GO:0051603">
    <property type="term" value="P:proteolysis involved in protein catabolic process"/>
    <property type="evidence" value="ECO:0007669"/>
    <property type="project" value="TreeGrafter"/>
</dbReference>
<keyword evidence="7" id="KW-0175">Coiled coil</keyword>
<dbReference type="Pfam" id="PF05193">
    <property type="entry name" value="Peptidase_M16_C"/>
    <property type="match status" value="2"/>
</dbReference>
<evidence type="ECO:0000256" key="7">
    <source>
        <dbReference type="SAM" id="Coils"/>
    </source>
</evidence>
<evidence type="ECO:0000313" key="10">
    <source>
        <dbReference type="Proteomes" id="UP001175271"/>
    </source>
</evidence>
<comment type="similarity">
    <text evidence="1">Belongs to the peptidase M16 family.</text>
</comment>
<keyword evidence="5" id="KW-0862">Zinc</keyword>
<keyword evidence="6" id="KW-0482">Metalloprotease</keyword>
<dbReference type="InterPro" id="IPR011765">
    <property type="entry name" value="Pept_M16_N"/>
</dbReference>
<keyword evidence="10" id="KW-1185">Reference proteome</keyword>
<organism evidence="9 10">
    <name type="scientific">Steinernema hermaphroditum</name>
    <dbReference type="NCBI Taxonomy" id="289476"/>
    <lineage>
        <taxon>Eukaryota</taxon>
        <taxon>Metazoa</taxon>
        <taxon>Ecdysozoa</taxon>
        <taxon>Nematoda</taxon>
        <taxon>Chromadorea</taxon>
        <taxon>Rhabditida</taxon>
        <taxon>Tylenchina</taxon>
        <taxon>Panagrolaimomorpha</taxon>
        <taxon>Strongyloidoidea</taxon>
        <taxon>Steinernematidae</taxon>
        <taxon>Steinernema</taxon>
    </lineage>
</organism>
<evidence type="ECO:0000256" key="1">
    <source>
        <dbReference type="ARBA" id="ARBA00007261"/>
    </source>
</evidence>
<feature type="coiled-coil region" evidence="7">
    <location>
        <begin position="284"/>
        <end position="346"/>
    </location>
</feature>
<dbReference type="PANTHER" id="PTHR43690:SF18">
    <property type="entry name" value="INSULIN-DEGRADING ENZYME-RELATED"/>
    <property type="match status" value="1"/>
</dbReference>
<dbReference type="InterPro" id="IPR007863">
    <property type="entry name" value="Peptidase_M16_C"/>
</dbReference>
<feature type="domain" description="MSP" evidence="8">
    <location>
        <begin position="8"/>
        <end position="130"/>
    </location>
</feature>
<dbReference type="Pfam" id="PF16187">
    <property type="entry name" value="Peptidase_M16_M"/>
    <property type="match status" value="1"/>
</dbReference>
<keyword evidence="3" id="KW-0479">Metal-binding</keyword>
<dbReference type="InterPro" id="IPR013783">
    <property type="entry name" value="Ig-like_fold"/>
</dbReference>
<dbReference type="InterPro" id="IPR000535">
    <property type="entry name" value="MSP_dom"/>
</dbReference>
<gene>
    <name evidence="9" type="ORF">QR680_008223</name>
</gene>
<reference evidence="9" key="1">
    <citation type="submission" date="2023-06" db="EMBL/GenBank/DDBJ databases">
        <title>Genomic analysis of the entomopathogenic nematode Steinernema hermaphroditum.</title>
        <authorList>
            <person name="Schwarz E.M."/>
            <person name="Heppert J.K."/>
            <person name="Baniya A."/>
            <person name="Schwartz H.T."/>
            <person name="Tan C.-H."/>
            <person name="Antoshechkin I."/>
            <person name="Sternberg P.W."/>
            <person name="Goodrich-Blair H."/>
            <person name="Dillman A.R."/>
        </authorList>
    </citation>
    <scope>NUCLEOTIDE SEQUENCE</scope>
    <source>
        <strain evidence="9">PS9179</strain>
        <tissue evidence="9">Whole animal</tissue>
    </source>
</reference>
<dbReference type="InterPro" id="IPR011249">
    <property type="entry name" value="Metalloenz_LuxS/M16"/>
</dbReference>
<evidence type="ECO:0000256" key="3">
    <source>
        <dbReference type="ARBA" id="ARBA00022723"/>
    </source>
</evidence>
<dbReference type="Proteomes" id="UP001175271">
    <property type="component" value="Unassembled WGS sequence"/>
</dbReference>
<dbReference type="GO" id="GO:0005829">
    <property type="term" value="C:cytosol"/>
    <property type="evidence" value="ECO:0007669"/>
    <property type="project" value="TreeGrafter"/>
</dbReference>
<dbReference type="Gene3D" id="2.60.40.10">
    <property type="entry name" value="Immunoglobulins"/>
    <property type="match status" value="1"/>
</dbReference>
<evidence type="ECO:0000259" key="8">
    <source>
        <dbReference type="PROSITE" id="PS50202"/>
    </source>
</evidence>
<dbReference type="Pfam" id="PF00675">
    <property type="entry name" value="Peptidase_M16"/>
    <property type="match status" value="1"/>
</dbReference>
<keyword evidence="2" id="KW-0645">Protease</keyword>
<dbReference type="InterPro" id="IPR001431">
    <property type="entry name" value="Pept_M16_Zn_BS"/>
</dbReference>
<accession>A0AA39M7Q9</accession>
<dbReference type="InterPro" id="IPR050626">
    <property type="entry name" value="Peptidase_M16"/>
</dbReference>
<dbReference type="PANTHER" id="PTHR43690">
    <property type="entry name" value="NARDILYSIN"/>
    <property type="match status" value="1"/>
</dbReference>
<dbReference type="GO" id="GO:0005739">
    <property type="term" value="C:mitochondrion"/>
    <property type="evidence" value="ECO:0007669"/>
    <property type="project" value="TreeGrafter"/>
</dbReference>
<feature type="coiled-coil region" evidence="7">
    <location>
        <begin position="171"/>
        <end position="240"/>
    </location>
</feature>
<dbReference type="GO" id="GO:0043171">
    <property type="term" value="P:peptide catabolic process"/>
    <property type="evidence" value="ECO:0007669"/>
    <property type="project" value="TreeGrafter"/>
</dbReference>
<sequence length="1266" mass="144458">MAVESSAEQAVAPPQFITLDQTLICFDVEQPSDACQELVIGRTVAGDKPVAWRIRTNAPTRYCVCPNSGVLDCSNSVAAVVVELIGNRYNPHHKLIVQAIELLPDESVKTIWRSDRAKVVENVQTIQLELSTTLLNLDHTQHLSTESSSAQRSASVTSLLEQSSTVGAERVKELEVLLAMLESDTQQMKRNVEQTLRLKEVLEKNLVGRNETKVELKKKIADAEVKMNALQEKVAKQEKLARNSEMGCEQSHPDHINHIRRISDVKETSDRNSQLESHHLLTCLIAAENRCKHAENENTVLRGENNDLKRQLETLCRKIENEAALRTTLEDKLITLKEDLDFARKAYASQMDEGKHKRKRREFIMSCGNVVKKRYDNLKKSTKDAKEYRGLELANGMRILLISDPSATKCGAAMTVAAGASSEPEELPGMAHFCEHMLFRGTNKYPVENDFKRFISQNRGYSNGSTSTFRTSYYFDIAPKHFKKALDRFIHFFISPLFTESALEREVQAVDSDFLFGWSCDKFVWGNIETLWNLPRSKGIDVRDEMLKFFETNYTSYNMSLCVVANWKMQNIERAVLNLPFHEIPNRKAESEHRHKQLYKPEALGCRVDVVPVVGEYPLMVLFPVEEYTFSRCPGLEGHFRKLMGHTSKGSLIAELTEREWSHIVSAIINTIGCGLSCVVIYISVSEEGLRHVEEVVELLFGFIGTLQRCDLKVLRKYAPAVEPKHVHEVARGYACHLSEVPFEDIAESHNPELIKKLLVQLTPDTMMYFVMAKENAHLEELQKEKYFGTEFKKSKLSEELIRRFEKALVTPVEGLGLPDLKYDKIATKKMIRPKKMEENEYFRLWHVENAKYNNGMNVLLTVPSMLGDQVKQICTRTLVECFQYGEMEEPQKLRVKFHSRGFELCFSYIDSICDEFASFMEKIVDYTPGETAFNVTLKEVVKNLKNFEANQPYDQSKHLLSTVLTEGGCTPFELLEAAQTVTYAKFLEFIPQMWNALHLELLVYGNVAKEQVHQLASRLSNVFMEKNASIRALSPQELGPFVHLQIPAGNTLRCDHEQRIHPNSCTDVYLQIGSLDIRDTLLLDLVVKLISEPAFDALRTKEQLGYYVKALTHRSDGGQGLRCVVQGGHDPNYVEERIDVFLENFQKIIRSLSDGEFYRTRSLVSREVRSAPSGSRLVEPCWKEIKNGQCRFHFEKVAMKGEKELKKLTKEDLIEFYGTKIAPGAEQRRKLSVRLYSTQRANEAKNIGEEKATNVDSLMERLIIQ</sequence>
<dbReference type="EMBL" id="JAUCMV010000001">
    <property type="protein sequence ID" value="KAK0423589.1"/>
    <property type="molecule type" value="Genomic_DNA"/>
</dbReference>
<protein>
    <recommendedName>
        <fullName evidence="8">MSP domain-containing protein</fullName>
    </recommendedName>
</protein>
<dbReference type="GO" id="GO:0004222">
    <property type="term" value="F:metalloendopeptidase activity"/>
    <property type="evidence" value="ECO:0007669"/>
    <property type="project" value="InterPro"/>
</dbReference>
<dbReference type="PROSITE" id="PS50202">
    <property type="entry name" value="MSP"/>
    <property type="match status" value="1"/>
</dbReference>
<dbReference type="SUPFAM" id="SSF63411">
    <property type="entry name" value="LuxS/MPP-like metallohydrolase"/>
    <property type="match status" value="4"/>
</dbReference>